<gene>
    <name evidence="2" type="ORF">MUK42_32278</name>
</gene>
<evidence type="ECO:0000313" key="3">
    <source>
        <dbReference type="Proteomes" id="UP001055439"/>
    </source>
</evidence>
<dbReference type="EMBL" id="CP097506">
    <property type="protein sequence ID" value="URD96062.1"/>
    <property type="molecule type" value="Genomic_DNA"/>
</dbReference>
<evidence type="ECO:0000313" key="2">
    <source>
        <dbReference type="EMBL" id="URD96062.1"/>
    </source>
</evidence>
<feature type="compositionally biased region" description="Polar residues" evidence="1">
    <location>
        <begin position="48"/>
        <end position="62"/>
    </location>
</feature>
<dbReference type="OrthoDB" id="2001402at2759"/>
<reference evidence="2" key="1">
    <citation type="submission" date="2022-05" db="EMBL/GenBank/DDBJ databases">
        <title>The Musa troglodytarum L. genome provides insights into the mechanism of non-climacteric behaviour and enrichment of carotenoids.</title>
        <authorList>
            <person name="Wang J."/>
        </authorList>
    </citation>
    <scope>NUCLEOTIDE SEQUENCE</scope>
    <source>
        <tissue evidence="2">Leaf</tissue>
    </source>
</reference>
<sequence length="348" mass="35929">MSLPMHRSPSLISRHCLLPQVGQLTYQASQLGPQMPDGQKKKEKKKSTCATTPESNAFTKASSSITPPRATFITLTPFFIFAKASSLRILEVEGVRGICNEIKSALAIASSKVTNSTPIARARSAAAYGSCAMTCIPSPLARRATSDPTFPNPKIARKKGSTSFHGGIRSRDVAGHSGEQGDPMLGCGNRIRGGRIDHEAAMLGGGGEIHIIDPDPSAPDHLELATGGLKNISADLGATPHDKGIAERDLGAELLRGEVIGAVNVGQALEKGQPGLAELLGDKDPGLGVRAAGLDGHSHDLRAAVWEEEGSGEARRNEEAAGEGGGVVEAEGGGGEAVGGGQGGCHFE</sequence>
<feature type="region of interest" description="Disordered" evidence="1">
    <location>
        <begin position="308"/>
        <end position="348"/>
    </location>
</feature>
<feature type="compositionally biased region" description="Gly residues" evidence="1">
    <location>
        <begin position="322"/>
        <end position="348"/>
    </location>
</feature>
<evidence type="ECO:0000256" key="1">
    <source>
        <dbReference type="SAM" id="MobiDB-lite"/>
    </source>
</evidence>
<dbReference type="Proteomes" id="UP001055439">
    <property type="component" value="Chromosome 4"/>
</dbReference>
<accession>A0A9E7JVI9</accession>
<dbReference type="AlphaFoldDB" id="A0A9E7JVI9"/>
<organism evidence="2 3">
    <name type="scientific">Musa troglodytarum</name>
    <name type="common">fe'i banana</name>
    <dbReference type="NCBI Taxonomy" id="320322"/>
    <lineage>
        <taxon>Eukaryota</taxon>
        <taxon>Viridiplantae</taxon>
        <taxon>Streptophyta</taxon>
        <taxon>Embryophyta</taxon>
        <taxon>Tracheophyta</taxon>
        <taxon>Spermatophyta</taxon>
        <taxon>Magnoliopsida</taxon>
        <taxon>Liliopsida</taxon>
        <taxon>Zingiberales</taxon>
        <taxon>Musaceae</taxon>
        <taxon>Musa</taxon>
    </lineage>
</organism>
<protein>
    <submittedName>
        <fullName evidence="2">Uncharacterized protein</fullName>
    </submittedName>
</protein>
<feature type="region of interest" description="Disordered" evidence="1">
    <location>
        <begin position="30"/>
        <end position="62"/>
    </location>
</feature>
<proteinExistence type="predicted"/>
<name>A0A9E7JVI9_9LILI</name>
<feature type="region of interest" description="Disordered" evidence="1">
    <location>
        <begin position="144"/>
        <end position="186"/>
    </location>
</feature>
<keyword evidence="3" id="KW-1185">Reference proteome</keyword>